<dbReference type="InterPro" id="IPR001765">
    <property type="entry name" value="Carbonic_anhydrase"/>
</dbReference>
<sequence>MTAIDDLLQRHIDGPDHGAPEVPTPVPNLHLTIVTCMDARIKVFDVFGLRHGEAHILRNAGGIVTDDVIRSLSISQRKLQTREVIVMQHTLCGLSTFTDDEFRDSVAEDTGLRPPWAVEAFREVKDSVRQSVERVRRSPFVPHTGNVRGFVYDVQTAALTEVL</sequence>
<dbReference type="CDD" id="cd03379">
    <property type="entry name" value="beta_CA_cladeD"/>
    <property type="match status" value="1"/>
</dbReference>
<name>A0A1G6XZK4_9PSEU</name>
<evidence type="ECO:0000256" key="4">
    <source>
        <dbReference type="ARBA" id="ARBA00022833"/>
    </source>
</evidence>
<evidence type="ECO:0000256" key="7">
    <source>
        <dbReference type="PIRSR" id="PIRSR601765-1"/>
    </source>
</evidence>
<protein>
    <recommendedName>
        <fullName evidence="2">carbonic anhydrase</fullName>
        <ecNumber evidence="2">4.2.1.1</ecNumber>
    </recommendedName>
</protein>
<dbReference type="GO" id="GO:0008270">
    <property type="term" value="F:zinc ion binding"/>
    <property type="evidence" value="ECO:0007669"/>
    <property type="project" value="InterPro"/>
</dbReference>
<feature type="binding site" evidence="7">
    <location>
        <position position="89"/>
    </location>
    <ligand>
        <name>Zn(2+)</name>
        <dbReference type="ChEBI" id="CHEBI:29105"/>
    </ligand>
</feature>
<proteinExistence type="inferred from homology"/>
<dbReference type="STRING" id="1271860.SAMN05216174_11981"/>
<dbReference type="PANTHER" id="PTHR43175:SF3">
    <property type="entry name" value="CARBON DISULFIDE HYDROLASE"/>
    <property type="match status" value="1"/>
</dbReference>
<evidence type="ECO:0000313" key="9">
    <source>
        <dbReference type="Proteomes" id="UP000199501"/>
    </source>
</evidence>
<dbReference type="Proteomes" id="UP000199501">
    <property type="component" value="Unassembled WGS sequence"/>
</dbReference>
<evidence type="ECO:0000256" key="2">
    <source>
        <dbReference type="ARBA" id="ARBA00012925"/>
    </source>
</evidence>
<evidence type="ECO:0000256" key="6">
    <source>
        <dbReference type="ARBA" id="ARBA00048348"/>
    </source>
</evidence>
<comment type="cofactor">
    <cofactor evidence="7">
        <name>Zn(2+)</name>
        <dbReference type="ChEBI" id="CHEBI:29105"/>
    </cofactor>
    <text evidence="7">Binds 1 zinc ion per subunit.</text>
</comment>
<organism evidence="8 9">
    <name type="scientific">Actinokineospora iranica</name>
    <dbReference type="NCBI Taxonomy" id="1271860"/>
    <lineage>
        <taxon>Bacteria</taxon>
        <taxon>Bacillati</taxon>
        <taxon>Actinomycetota</taxon>
        <taxon>Actinomycetes</taxon>
        <taxon>Pseudonocardiales</taxon>
        <taxon>Pseudonocardiaceae</taxon>
        <taxon>Actinokineospora</taxon>
    </lineage>
</organism>
<comment type="function">
    <text evidence="5">Catalyzes the reversible hydration of carbon dioxide to form bicarbonate.</text>
</comment>
<dbReference type="EMBL" id="FMZZ01000019">
    <property type="protein sequence ID" value="SDD83500.1"/>
    <property type="molecule type" value="Genomic_DNA"/>
</dbReference>
<evidence type="ECO:0000313" key="8">
    <source>
        <dbReference type="EMBL" id="SDD83500.1"/>
    </source>
</evidence>
<dbReference type="Pfam" id="PF00484">
    <property type="entry name" value="Pro_CA"/>
    <property type="match status" value="1"/>
</dbReference>
<comment type="similarity">
    <text evidence="1">Belongs to the beta-class carbonic anhydrase family.</text>
</comment>
<keyword evidence="3 7" id="KW-0479">Metal-binding</keyword>
<dbReference type="OrthoDB" id="8968066at2"/>
<feature type="binding site" evidence="7">
    <location>
        <position position="38"/>
    </location>
    <ligand>
        <name>Zn(2+)</name>
        <dbReference type="ChEBI" id="CHEBI:29105"/>
    </ligand>
</feature>
<dbReference type="PANTHER" id="PTHR43175">
    <property type="entry name" value="CARBONIC ANHYDRASE"/>
    <property type="match status" value="1"/>
</dbReference>
<reference evidence="9" key="1">
    <citation type="submission" date="2016-10" db="EMBL/GenBank/DDBJ databases">
        <authorList>
            <person name="Varghese N."/>
            <person name="Submissions S."/>
        </authorList>
    </citation>
    <scope>NUCLEOTIDE SEQUENCE [LARGE SCALE GENOMIC DNA]</scope>
    <source>
        <strain evidence="9">IBRC-M 10403</strain>
    </source>
</reference>
<dbReference type="SUPFAM" id="SSF53056">
    <property type="entry name" value="beta-carbonic anhydrase, cab"/>
    <property type="match status" value="1"/>
</dbReference>
<dbReference type="InterPro" id="IPR036874">
    <property type="entry name" value="Carbonic_anhydrase_sf"/>
</dbReference>
<evidence type="ECO:0000256" key="1">
    <source>
        <dbReference type="ARBA" id="ARBA00006217"/>
    </source>
</evidence>
<evidence type="ECO:0000256" key="5">
    <source>
        <dbReference type="ARBA" id="ARBA00024993"/>
    </source>
</evidence>
<dbReference type="GO" id="GO:0004089">
    <property type="term" value="F:carbonate dehydratase activity"/>
    <property type="evidence" value="ECO:0007669"/>
    <property type="project" value="UniProtKB-EC"/>
</dbReference>
<dbReference type="RefSeq" id="WP_091456762.1">
    <property type="nucleotide sequence ID" value="NZ_FMZZ01000019.1"/>
</dbReference>
<keyword evidence="9" id="KW-1185">Reference proteome</keyword>
<feature type="binding site" evidence="7">
    <location>
        <position position="36"/>
    </location>
    <ligand>
        <name>Zn(2+)</name>
        <dbReference type="ChEBI" id="CHEBI:29105"/>
    </ligand>
</feature>
<dbReference type="EC" id="4.2.1.1" evidence="2"/>
<accession>A0A1G6XZK4</accession>
<keyword evidence="4 7" id="KW-0862">Zinc</keyword>
<gene>
    <name evidence="8" type="ORF">SAMN05216174_11981</name>
</gene>
<dbReference type="Gene3D" id="3.40.1050.10">
    <property type="entry name" value="Carbonic anhydrase"/>
    <property type="match status" value="1"/>
</dbReference>
<dbReference type="AlphaFoldDB" id="A0A1G6XZK4"/>
<evidence type="ECO:0000256" key="3">
    <source>
        <dbReference type="ARBA" id="ARBA00022723"/>
    </source>
</evidence>
<feature type="binding site" evidence="7">
    <location>
        <position position="92"/>
    </location>
    <ligand>
        <name>Zn(2+)</name>
        <dbReference type="ChEBI" id="CHEBI:29105"/>
    </ligand>
</feature>
<comment type="catalytic activity">
    <reaction evidence="6">
        <text>hydrogencarbonate + H(+) = CO2 + H2O</text>
        <dbReference type="Rhea" id="RHEA:10748"/>
        <dbReference type="ChEBI" id="CHEBI:15377"/>
        <dbReference type="ChEBI" id="CHEBI:15378"/>
        <dbReference type="ChEBI" id="CHEBI:16526"/>
        <dbReference type="ChEBI" id="CHEBI:17544"/>
        <dbReference type="EC" id="4.2.1.1"/>
    </reaction>
</comment>
<dbReference type="SMART" id="SM00947">
    <property type="entry name" value="Pro_CA"/>
    <property type="match status" value="1"/>
</dbReference>